<dbReference type="Pfam" id="PF03475">
    <property type="entry name" value="YiiM_3-alpha"/>
    <property type="match status" value="1"/>
</dbReference>
<dbReference type="GO" id="GO:0030170">
    <property type="term" value="F:pyridoxal phosphate binding"/>
    <property type="evidence" value="ECO:0007669"/>
    <property type="project" value="InterPro"/>
</dbReference>
<protein>
    <submittedName>
        <fullName evidence="6">Pyruvate kinase-like protein</fullName>
    </submittedName>
</protein>
<dbReference type="InterPro" id="IPR005163">
    <property type="entry name" value="Tri_helical_YiiM-like"/>
</dbReference>
<dbReference type="SUPFAM" id="SSF52343">
    <property type="entry name" value="Ferredoxin reductase-like, C-terminal NADP-linked domain"/>
    <property type="match status" value="1"/>
</dbReference>
<dbReference type="SUPFAM" id="SSF50800">
    <property type="entry name" value="PK beta-barrel domain-like"/>
    <property type="match status" value="1"/>
</dbReference>
<reference evidence="6" key="1">
    <citation type="journal article" date="2023" name="Mol. Phylogenet. Evol.">
        <title>Genome-scale phylogeny and comparative genomics of the fungal order Sordariales.</title>
        <authorList>
            <person name="Hensen N."/>
            <person name="Bonometti L."/>
            <person name="Westerberg I."/>
            <person name="Brannstrom I.O."/>
            <person name="Guillou S."/>
            <person name="Cros-Aarteil S."/>
            <person name="Calhoun S."/>
            <person name="Haridas S."/>
            <person name="Kuo A."/>
            <person name="Mondo S."/>
            <person name="Pangilinan J."/>
            <person name="Riley R."/>
            <person name="LaButti K."/>
            <person name="Andreopoulos B."/>
            <person name="Lipzen A."/>
            <person name="Chen C."/>
            <person name="Yan M."/>
            <person name="Daum C."/>
            <person name="Ng V."/>
            <person name="Clum A."/>
            <person name="Steindorff A."/>
            <person name="Ohm R.A."/>
            <person name="Martin F."/>
            <person name="Silar P."/>
            <person name="Natvig D.O."/>
            <person name="Lalanne C."/>
            <person name="Gautier V."/>
            <person name="Ament-Velasquez S.L."/>
            <person name="Kruys A."/>
            <person name="Hutchinson M.I."/>
            <person name="Powell A.J."/>
            <person name="Barry K."/>
            <person name="Miller A.N."/>
            <person name="Grigoriev I.V."/>
            <person name="Debuchy R."/>
            <person name="Gladieux P."/>
            <person name="Hiltunen Thoren M."/>
            <person name="Johannesson H."/>
        </authorList>
    </citation>
    <scope>NUCLEOTIDE SEQUENCE</scope>
    <source>
        <strain evidence="6">SMH4131-1</strain>
    </source>
</reference>
<dbReference type="PANTHER" id="PTHR30212:SF2">
    <property type="entry name" value="PROTEIN YIIM"/>
    <property type="match status" value="1"/>
</dbReference>
<dbReference type="PROSITE" id="PS51384">
    <property type="entry name" value="FAD_FR"/>
    <property type="match status" value="1"/>
</dbReference>
<proteinExistence type="predicted"/>
<evidence type="ECO:0000256" key="1">
    <source>
        <dbReference type="ARBA" id="ARBA00022714"/>
    </source>
</evidence>
<feature type="domain" description="2Fe-2S ferredoxin-type" evidence="3">
    <location>
        <begin position="470"/>
        <end position="553"/>
    </location>
</feature>
<keyword evidence="1" id="KW-0479">Metal-binding</keyword>
<evidence type="ECO:0000259" key="4">
    <source>
        <dbReference type="PROSITE" id="PS51340"/>
    </source>
</evidence>
<dbReference type="CDD" id="cd06185">
    <property type="entry name" value="PDR_like"/>
    <property type="match status" value="1"/>
</dbReference>
<dbReference type="PROSITE" id="PS00197">
    <property type="entry name" value="2FE2S_FER_1"/>
    <property type="match status" value="1"/>
</dbReference>
<comment type="caution">
    <text evidence="6">The sequence shown here is derived from an EMBL/GenBank/DDBJ whole genome shotgun (WGS) entry which is preliminary data.</text>
</comment>
<evidence type="ECO:0000259" key="3">
    <source>
        <dbReference type="PROSITE" id="PS51085"/>
    </source>
</evidence>
<evidence type="ECO:0000313" key="7">
    <source>
        <dbReference type="Proteomes" id="UP001286456"/>
    </source>
</evidence>
<dbReference type="InterPro" id="IPR012675">
    <property type="entry name" value="Beta-grasp_dom_sf"/>
</dbReference>
<keyword evidence="1" id="KW-0408">Iron</keyword>
<dbReference type="SUPFAM" id="SSF63380">
    <property type="entry name" value="Riboflavin synthase domain-like"/>
    <property type="match status" value="1"/>
</dbReference>
<dbReference type="AlphaFoldDB" id="A0AAE0IN91"/>
<evidence type="ECO:0000256" key="2">
    <source>
        <dbReference type="ARBA" id="ARBA00023014"/>
    </source>
</evidence>
<dbReference type="PROSITE" id="PS51340">
    <property type="entry name" value="MOSC"/>
    <property type="match status" value="1"/>
</dbReference>
<dbReference type="InterPro" id="IPR017938">
    <property type="entry name" value="Riboflavin_synthase-like_b-brl"/>
</dbReference>
<dbReference type="InterPro" id="IPR052353">
    <property type="entry name" value="Benzoxazolinone_Detox_Enz"/>
</dbReference>
<dbReference type="InterPro" id="IPR039261">
    <property type="entry name" value="FNR_nucleotide-bd"/>
</dbReference>
<dbReference type="GO" id="GO:0016491">
    <property type="term" value="F:oxidoreductase activity"/>
    <property type="evidence" value="ECO:0007669"/>
    <property type="project" value="InterPro"/>
</dbReference>
<dbReference type="InterPro" id="IPR006058">
    <property type="entry name" value="2Fe2S_fd_BS"/>
</dbReference>
<dbReference type="PROSITE" id="PS51085">
    <property type="entry name" value="2FE2S_FER_2"/>
    <property type="match status" value="1"/>
</dbReference>
<keyword evidence="6" id="KW-0670">Pyruvate</keyword>
<dbReference type="EMBL" id="JAUEPO010000003">
    <property type="protein sequence ID" value="KAK3328318.1"/>
    <property type="molecule type" value="Genomic_DNA"/>
</dbReference>
<keyword evidence="6" id="KW-0418">Kinase</keyword>
<dbReference type="InterPro" id="IPR001041">
    <property type="entry name" value="2Fe-2S_ferredoxin-type"/>
</dbReference>
<dbReference type="GO" id="GO:0051537">
    <property type="term" value="F:2 iron, 2 sulfur cluster binding"/>
    <property type="evidence" value="ECO:0007669"/>
    <property type="project" value="UniProtKB-KW"/>
</dbReference>
<dbReference type="SUPFAM" id="SSF54292">
    <property type="entry name" value="2Fe-2S ferredoxin-like"/>
    <property type="match status" value="1"/>
</dbReference>
<organism evidence="6 7">
    <name type="scientific">Cercophora scortea</name>
    <dbReference type="NCBI Taxonomy" id="314031"/>
    <lineage>
        <taxon>Eukaryota</taxon>
        <taxon>Fungi</taxon>
        <taxon>Dikarya</taxon>
        <taxon>Ascomycota</taxon>
        <taxon>Pezizomycotina</taxon>
        <taxon>Sordariomycetes</taxon>
        <taxon>Sordariomycetidae</taxon>
        <taxon>Sordariales</taxon>
        <taxon>Lasiosphaeriaceae</taxon>
        <taxon>Cercophora</taxon>
    </lineage>
</organism>
<keyword evidence="6" id="KW-0808">Transferase</keyword>
<feature type="domain" description="MOSC" evidence="4">
    <location>
        <begin position="43"/>
        <end position="180"/>
    </location>
</feature>
<sequence length="553" mass="61755">MTQEQPKEVDLDAPFTSDVVLEVRTGKVKPLAGLKAHSAIYKDVCDGPVTVTNMGLEGDEHDYTFHGGLEKAVHGYCSSHYATWRDEFPESAEHFVPGGFGENLVTARMNERNLCIGDIIAVGDDVLLQVSLPRQPCFKLNHRFQVKNLAVQTWKKSRTGWYYRVLQPGTIKAGDQIRLVQRKHPQWTIERIQEYLHRKENDDAMNEALAEIEELGAESRNQFKGRVARQKAKERKAQAEKNAPKWRDFKVVEKKQQTPRIMSFVLEAVEPRTDPDEVELWSGAHAKIKLGNGLVRAYSIVDGDKNRFQLGIALEENSRGGSRHMHEDVKVGDVIQVGAMTEAIAFQGAASEHIFVVGGIGVTAFLSLIEYFKKINYSAVMHYAVRSAADIPFRDRIEALGDYVVIYDKSAGQRLDIRSIVKNRTWNSHMYFCGPKSLMEEGKRETKAHFMPDKEVHFEAFEADVSGDPFEAVVANKGGKVLKVGEDETLLEALQKEFEDVASSCSVGNCGTCRVGVTGGRVDHRGTALDEDDKATSMLACVSRGIGRITIEI</sequence>
<evidence type="ECO:0000259" key="5">
    <source>
        <dbReference type="PROSITE" id="PS51384"/>
    </source>
</evidence>
<reference evidence="6" key="2">
    <citation type="submission" date="2023-06" db="EMBL/GenBank/DDBJ databases">
        <authorList>
            <consortium name="Lawrence Berkeley National Laboratory"/>
            <person name="Haridas S."/>
            <person name="Hensen N."/>
            <person name="Bonometti L."/>
            <person name="Westerberg I."/>
            <person name="Brannstrom I.O."/>
            <person name="Guillou S."/>
            <person name="Cros-Aarteil S."/>
            <person name="Calhoun S."/>
            <person name="Kuo A."/>
            <person name="Mondo S."/>
            <person name="Pangilinan J."/>
            <person name="Riley R."/>
            <person name="Labutti K."/>
            <person name="Andreopoulos B."/>
            <person name="Lipzen A."/>
            <person name="Chen C."/>
            <person name="Yanf M."/>
            <person name="Daum C."/>
            <person name="Ng V."/>
            <person name="Clum A."/>
            <person name="Steindorff A."/>
            <person name="Ohm R."/>
            <person name="Martin F."/>
            <person name="Silar P."/>
            <person name="Natvig D."/>
            <person name="Lalanne C."/>
            <person name="Gautier V."/>
            <person name="Ament-Velasquez S.L."/>
            <person name="Kruys A."/>
            <person name="Hutchinson M.I."/>
            <person name="Powell A.J."/>
            <person name="Barry K."/>
            <person name="Miller A.N."/>
            <person name="Grigoriev I.V."/>
            <person name="Debuchy R."/>
            <person name="Gladieux P."/>
            <person name="Thoren M.H."/>
            <person name="Johannesson H."/>
        </authorList>
    </citation>
    <scope>NUCLEOTIDE SEQUENCE</scope>
    <source>
        <strain evidence="6">SMH4131-1</strain>
    </source>
</reference>
<dbReference type="Pfam" id="PF00111">
    <property type="entry name" value="Fer2"/>
    <property type="match status" value="1"/>
</dbReference>
<dbReference type="GO" id="GO:0016301">
    <property type="term" value="F:kinase activity"/>
    <property type="evidence" value="ECO:0007669"/>
    <property type="project" value="UniProtKB-KW"/>
</dbReference>
<dbReference type="InterPro" id="IPR005302">
    <property type="entry name" value="MoCF_Sase_C"/>
</dbReference>
<dbReference type="Gene3D" id="2.40.30.10">
    <property type="entry name" value="Translation factors"/>
    <property type="match status" value="1"/>
</dbReference>
<dbReference type="Gene3D" id="3.40.50.80">
    <property type="entry name" value="Nucleotide-binding domain of ferredoxin-NADP reductase (FNR) module"/>
    <property type="match status" value="1"/>
</dbReference>
<name>A0AAE0IN91_9PEZI</name>
<dbReference type="Pfam" id="PF03473">
    <property type="entry name" value="MOSC"/>
    <property type="match status" value="1"/>
</dbReference>
<keyword evidence="2" id="KW-0411">Iron-sulfur</keyword>
<dbReference type="PRINTS" id="PR00409">
    <property type="entry name" value="PHDIOXRDTASE"/>
</dbReference>
<dbReference type="CDD" id="cd00207">
    <property type="entry name" value="fer2"/>
    <property type="match status" value="1"/>
</dbReference>
<gene>
    <name evidence="6" type="ORF">B0T19DRAFT_187053</name>
</gene>
<dbReference type="InterPro" id="IPR036010">
    <property type="entry name" value="2Fe-2S_ferredoxin-like_sf"/>
</dbReference>
<dbReference type="Gene3D" id="2.40.33.20">
    <property type="entry name" value="PK beta-barrel domain-like"/>
    <property type="match status" value="1"/>
</dbReference>
<dbReference type="Gene3D" id="3.10.20.30">
    <property type="match status" value="1"/>
</dbReference>
<dbReference type="PANTHER" id="PTHR30212">
    <property type="entry name" value="PROTEIN YIIM"/>
    <property type="match status" value="1"/>
</dbReference>
<keyword evidence="7" id="KW-1185">Reference proteome</keyword>
<evidence type="ECO:0000313" key="6">
    <source>
        <dbReference type="EMBL" id="KAK3328318.1"/>
    </source>
</evidence>
<dbReference type="InterPro" id="IPR011037">
    <property type="entry name" value="Pyrv_Knase-like_insert_dom_sf"/>
</dbReference>
<feature type="domain" description="FAD-binding FR-type" evidence="5">
    <location>
        <begin position="244"/>
        <end position="353"/>
    </location>
</feature>
<accession>A0AAE0IN91</accession>
<dbReference type="GO" id="GO:0030151">
    <property type="term" value="F:molybdenum ion binding"/>
    <property type="evidence" value="ECO:0007669"/>
    <property type="project" value="InterPro"/>
</dbReference>
<keyword evidence="1" id="KW-0001">2Fe-2S</keyword>
<dbReference type="Proteomes" id="UP001286456">
    <property type="component" value="Unassembled WGS sequence"/>
</dbReference>
<dbReference type="InterPro" id="IPR017927">
    <property type="entry name" value="FAD-bd_FR_type"/>
</dbReference>